<dbReference type="STRING" id="452084.AR438_03050"/>
<keyword evidence="3" id="KW-1185">Reference proteome</keyword>
<dbReference type="EMBL" id="LLYZ01000002">
    <property type="protein sequence ID" value="KQK27199.1"/>
    <property type="molecule type" value="Genomic_DNA"/>
</dbReference>
<comment type="caution">
    <text evidence="2">The sequence shown here is derived from an EMBL/GenBank/DDBJ whole genome shotgun (WGS) entry which is preliminary data.</text>
</comment>
<feature type="domain" description="M23ase beta-sheet core" evidence="1">
    <location>
        <begin position="142"/>
        <end position="237"/>
    </location>
</feature>
<proteinExistence type="predicted"/>
<dbReference type="OrthoDB" id="9809488at2"/>
<dbReference type="InterPro" id="IPR016047">
    <property type="entry name" value="M23ase_b-sheet_dom"/>
</dbReference>
<dbReference type="InterPro" id="IPR050570">
    <property type="entry name" value="Cell_wall_metabolism_enzyme"/>
</dbReference>
<accession>A0A0Q3HWE5</accession>
<sequence>MKKLLILLFISQFTVLFSQKNVKMYNERKGDSIIFYVDNQEIYPVSLVFGGQPETENLKKPELFRITQVIPAKTTKQRVTFFVVNDKRKGWAIKKMPGYLMYIGDITIKDYDTQYQYDLPFRKGKSFLMYQGYNGTFSHQNENSLDFTMPEGTEILAAREGLVIDVVQSNNKSCPTVSCAPFGNYVSILHSDGTIAQYFHLQQNGAKVNIGDNVTKGQLIALSGNTGWSNGPHLHFVTFLPSATGDKNRVTLKTLFRTGNGDKVEFLGEKKTYLKAY</sequence>
<dbReference type="RefSeq" id="WP_056011760.1">
    <property type="nucleotide sequence ID" value="NZ_LLYZ01000002.1"/>
</dbReference>
<dbReference type="PANTHER" id="PTHR21666:SF270">
    <property type="entry name" value="MUREIN HYDROLASE ACTIVATOR ENVC"/>
    <property type="match status" value="1"/>
</dbReference>
<dbReference type="InterPro" id="IPR011055">
    <property type="entry name" value="Dup_hybrid_motif"/>
</dbReference>
<dbReference type="AlphaFoldDB" id="A0A0Q3HWE5"/>
<dbReference type="Pfam" id="PF01551">
    <property type="entry name" value="Peptidase_M23"/>
    <property type="match status" value="1"/>
</dbReference>
<dbReference type="Gene3D" id="2.70.70.10">
    <property type="entry name" value="Glucose Permease (Domain IIA)"/>
    <property type="match status" value="1"/>
</dbReference>
<dbReference type="Proteomes" id="UP000051682">
    <property type="component" value="Unassembled WGS sequence"/>
</dbReference>
<evidence type="ECO:0000313" key="2">
    <source>
        <dbReference type="EMBL" id="KQK27199.1"/>
    </source>
</evidence>
<dbReference type="GO" id="GO:0004222">
    <property type="term" value="F:metalloendopeptidase activity"/>
    <property type="evidence" value="ECO:0007669"/>
    <property type="project" value="TreeGrafter"/>
</dbReference>
<dbReference type="SUPFAM" id="SSF51261">
    <property type="entry name" value="Duplicated hybrid motif"/>
    <property type="match status" value="1"/>
</dbReference>
<protein>
    <submittedName>
        <fullName evidence="2">Peptidase M23</fullName>
    </submittedName>
</protein>
<evidence type="ECO:0000313" key="3">
    <source>
        <dbReference type="Proteomes" id="UP000051682"/>
    </source>
</evidence>
<dbReference type="CDD" id="cd12797">
    <property type="entry name" value="M23_peptidase"/>
    <property type="match status" value="1"/>
</dbReference>
<reference evidence="2 3" key="1">
    <citation type="submission" date="2015-10" db="EMBL/GenBank/DDBJ databases">
        <title>Chryseobacterium aquaticum genome.</title>
        <authorList>
            <person name="Newman J.D."/>
            <person name="Ferguson M.B."/>
            <person name="Miller J.R."/>
        </authorList>
    </citation>
    <scope>NUCLEOTIDE SEQUENCE [LARGE SCALE GENOMIC DNA]</scope>
    <source>
        <strain evidence="2 3">KCTC 12483</strain>
    </source>
</reference>
<name>A0A0Q3HWE5_9FLAO</name>
<dbReference type="PANTHER" id="PTHR21666">
    <property type="entry name" value="PEPTIDASE-RELATED"/>
    <property type="match status" value="1"/>
</dbReference>
<organism evidence="2 3">
    <name type="scientific">Chryseobacterium aquaticum</name>
    <dbReference type="NCBI Taxonomy" id="452084"/>
    <lineage>
        <taxon>Bacteria</taxon>
        <taxon>Pseudomonadati</taxon>
        <taxon>Bacteroidota</taxon>
        <taxon>Flavobacteriia</taxon>
        <taxon>Flavobacteriales</taxon>
        <taxon>Weeksellaceae</taxon>
        <taxon>Chryseobacterium group</taxon>
        <taxon>Chryseobacterium</taxon>
    </lineage>
</organism>
<gene>
    <name evidence="2" type="ORF">AR438_03050</name>
</gene>
<evidence type="ECO:0000259" key="1">
    <source>
        <dbReference type="Pfam" id="PF01551"/>
    </source>
</evidence>